<dbReference type="RefSeq" id="WP_238237767.1">
    <property type="nucleotide sequence ID" value="NZ_BPQQ01000049.1"/>
</dbReference>
<name>A0ABQ4SI14_9HYPH</name>
<sequence length="284" mass="31129">MPKPTDYIGFRPGHLLGEISQRADAKGQARYVKTALANHFALLEAYYPPMRALFTPDECMYLFLALDGHEIEVDTLPVRVTAASRADGGLADVMAQLSVDTGALVEKLHGADAGVLHALADGLTKLRALVFDGERHFDGNGLPTRDSLRRCGLMRVPGPVAWGLCIVVCEDGRFIEYVLRRDVREMPQDEGDPIDPVGEAQALLAFTRDALGGRVSDTDARGQQIAYRIARHAGHRRFRVRARPGTAPEIAEVDPRHILADMHEQEMAPIWLAGVNAPDGARPR</sequence>
<reference evidence="1" key="2">
    <citation type="submission" date="2021-08" db="EMBL/GenBank/DDBJ databases">
        <authorList>
            <person name="Tani A."/>
            <person name="Ola A."/>
            <person name="Ogura Y."/>
            <person name="Katsura K."/>
            <person name="Hayashi T."/>
        </authorList>
    </citation>
    <scope>NUCLEOTIDE SEQUENCE</scope>
    <source>
        <strain evidence="1">DSM 17168</strain>
    </source>
</reference>
<gene>
    <name evidence="1" type="ORF">GMJLKIPL_4153</name>
</gene>
<dbReference type="Proteomes" id="UP001055153">
    <property type="component" value="Unassembled WGS sequence"/>
</dbReference>
<proteinExistence type="predicted"/>
<reference evidence="1" key="1">
    <citation type="journal article" date="2021" name="Front. Microbiol.">
        <title>Comprehensive Comparative Genomics and Phenotyping of Methylobacterium Species.</title>
        <authorList>
            <person name="Alessa O."/>
            <person name="Ogura Y."/>
            <person name="Fujitani Y."/>
            <person name="Takami H."/>
            <person name="Hayashi T."/>
            <person name="Sahin N."/>
            <person name="Tani A."/>
        </authorList>
    </citation>
    <scope>NUCLEOTIDE SEQUENCE</scope>
    <source>
        <strain evidence="1">DSM 17168</strain>
    </source>
</reference>
<protein>
    <submittedName>
        <fullName evidence="1">Uncharacterized protein</fullName>
    </submittedName>
</protein>
<evidence type="ECO:0000313" key="2">
    <source>
        <dbReference type="Proteomes" id="UP001055153"/>
    </source>
</evidence>
<evidence type="ECO:0000313" key="1">
    <source>
        <dbReference type="EMBL" id="GJE02209.1"/>
    </source>
</evidence>
<accession>A0ABQ4SI14</accession>
<comment type="caution">
    <text evidence="1">The sequence shown here is derived from an EMBL/GenBank/DDBJ whole genome shotgun (WGS) entry which is preliminary data.</text>
</comment>
<organism evidence="1 2">
    <name type="scientific">Methylobacterium isbiliense</name>
    <dbReference type="NCBI Taxonomy" id="315478"/>
    <lineage>
        <taxon>Bacteria</taxon>
        <taxon>Pseudomonadati</taxon>
        <taxon>Pseudomonadota</taxon>
        <taxon>Alphaproteobacteria</taxon>
        <taxon>Hyphomicrobiales</taxon>
        <taxon>Methylobacteriaceae</taxon>
        <taxon>Methylobacterium</taxon>
    </lineage>
</organism>
<keyword evidence="2" id="KW-1185">Reference proteome</keyword>
<dbReference type="EMBL" id="BPQQ01000049">
    <property type="protein sequence ID" value="GJE02209.1"/>
    <property type="molecule type" value="Genomic_DNA"/>
</dbReference>